<reference evidence="1" key="1">
    <citation type="submission" date="2024-03" db="EMBL/GenBank/DDBJ databases">
        <title>Deinococcus weizhi sp. nov., isolated from human skin.</title>
        <authorList>
            <person name="Wei Z."/>
            <person name="Tian F."/>
            <person name="Yang C."/>
            <person name="Xin L.T."/>
            <person name="Wen Z.J."/>
            <person name="Lan K.C."/>
            <person name="Yu L."/>
            <person name="Zhe W."/>
            <person name="Dan F.D."/>
            <person name="Jun W."/>
            <person name="Rui Z."/>
            <person name="Yong X.J."/>
            <person name="Ting Y."/>
            <person name="Wei X."/>
            <person name="Xu Z.G."/>
            <person name="Xin Z."/>
            <person name="Dong F.G."/>
            <person name="Ni X.M."/>
            <person name="Zheng M.G."/>
            <person name="Chun Y."/>
            <person name="Qian W.X."/>
        </authorList>
    </citation>
    <scope>NUCLEOTIDE SEQUENCE</scope>
    <source>
        <strain evidence="1">VB142</strain>
    </source>
</reference>
<gene>
    <name evidence="1" type="ORF">WDJ50_07615</name>
</gene>
<accession>A0AAU6PYE3</accession>
<evidence type="ECO:0000313" key="1">
    <source>
        <dbReference type="EMBL" id="WYF43300.1"/>
    </source>
</evidence>
<sequence length="87" mass="9671">MAAQIPPTQIWPTQIWYVELRGPDALTRLGEWLERLPTLPGFVGAELLSSPAQPELALVASRWATEVPNVGVPDGAKHWVFRVERSV</sequence>
<name>A0AAU6PYE3_9DEIO</name>
<dbReference type="AlphaFoldDB" id="A0AAU6PYE3"/>
<dbReference type="RefSeq" id="WP_339093851.1">
    <property type="nucleotide sequence ID" value="NZ_CP149782.1"/>
</dbReference>
<proteinExistence type="predicted"/>
<organism evidence="1">
    <name type="scientific">Deinococcus sp. VB142</name>
    <dbReference type="NCBI Taxonomy" id="3112952"/>
    <lineage>
        <taxon>Bacteria</taxon>
        <taxon>Thermotogati</taxon>
        <taxon>Deinococcota</taxon>
        <taxon>Deinococci</taxon>
        <taxon>Deinococcales</taxon>
        <taxon>Deinococcaceae</taxon>
        <taxon>Deinococcus</taxon>
    </lineage>
</organism>
<evidence type="ECO:0008006" key="2">
    <source>
        <dbReference type="Google" id="ProtNLM"/>
    </source>
</evidence>
<dbReference type="EMBL" id="CP149782">
    <property type="protein sequence ID" value="WYF43300.1"/>
    <property type="molecule type" value="Genomic_DNA"/>
</dbReference>
<protein>
    <recommendedName>
        <fullName evidence="2">ABM domain-containing protein</fullName>
    </recommendedName>
</protein>